<dbReference type="Gene3D" id="3.30.300.30">
    <property type="match status" value="1"/>
</dbReference>
<sequence>MAEWGTSSPGHLVDLLETTAESTPDRTAIHSRDGAVTYRELHERAGRLAALLRADGIGPGDVCGVLAGPSTEGVVAILAVVRAGAAYLPLCPSLPPARIDDVVVQARPRLVLSAEPTERTLTGDVPVLPLSVAEDRARDVPAPAAPPAIQPEDAVMVLFTSGSTGTPKGVVVPHRALLNRILWGQREYPVGADDRLLHHTRYIYDFSAWEVFAPLAFGATLVVGDFTAYPDFDAMAEIIQKHDVTMVHFVPSVMSGFLGRDAARQCTSLSTVFSGGESLPASLARRVTETYDATLYNQYGPTETCIDSTFFRYDPAAEDAGGVPIGRAVDGTRLYVLDDRLRPTPDGVAGELHIAGVGLATGYLGRPDLTAERFVPDPFGGDGERMYRTGDVVRRRPDGNLEFVGRTDRQVNVRGVRVELGEVEAALTAHAEVTQAVALVTDDERAHLVAWVAAAPGTVDGGTLREFVQRRLPRPFVPDQVVVGDTLPLLPTGKVDHGAVRDLVAAALHRTPGADAPGTGGQEAGGVAGEVAALWRDILEVDQVGPDDDFFELGGHSLLAVEMVSVLNERLGSAIDLADFFESPTVRTCATLIEADGAR</sequence>
<dbReference type="AlphaFoldDB" id="A0A1C5G7Y2"/>
<dbReference type="Pfam" id="PF13193">
    <property type="entry name" value="AMP-binding_C"/>
    <property type="match status" value="1"/>
</dbReference>
<dbReference type="CDD" id="cd05930">
    <property type="entry name" value="A_NRPS"/>
    <property type="match status" value="1"/>
</dbReference>
<dbReference type="GO" id="GO:0043041">
    <property type="term" value="P:amino acid activation for nonribosomal peptide biosynthetic process"/>
    <property type="evidence" value="ECO:0007669"/>
    <property type="project" value="TreeGrafter"/>
</dbReference>
<dbReference type="Pfam" id="PF00501">
    <property type="entry name" value="AMP-binding"/>
    <property type="match status" value="1"/>
</dbReference>
<dbReference type="InterPro" id="IPR045851">
    <property type="entry name" value="AMP-bd_C_sf"/>
</dbReference>
<dbReference type="GeneID" id="95801839"/>
<dbReference type="FunFam" id="2.30.38.10:FF:000001">
    <property type="entry name" value="Non-ribosomal peptide synthetase PvdI"/>
    <property type="match status" value="1"/>
</dbReference>
<dbReference type="SUPFAM" id="SSF47336">
    <property type="entry name" value="ACP-like"/>
    <property type="match status" value="1"/>
</dbReference>
<dbReference type="InterPro" id="IPR025110">
    <property type="entry name" value="AMP-bd_C"/>
</dbReference>
<dbReference type="PROSITE" id="PS50075">
    <property type="entry name" value="CARRIER"/>
    <property type="match status" value="1"/>
</dbReference>
<keyword evidence="1" id="KW-0596">Phosphopantetheine</keyword>
<dbReference type="InterPro" id="IPR036736">
    <property type="entry name" value="ACP-like_sf"/>
</dbReference>
<organism evidence="4 5">
    <name type="scientific">Micromonospora echinofusca</name>
    <dbReference type="NCBI Taxonomy" id="47858"/>
    <lineage>
        <taxon>Bacteria</taxon>
        <taxon>Bacillati</taxon>
        <taxon>Actinomycetota</taxon>
        <taxon>Actinomycetes</taxon>
        <taxon>Micromonosporales</taxon>
        <taxon>Micromonosporaceae</taxon>
        <taxon>Micromonospora</taxon>
    </lineage>
</organism>
<reference evidence="4 5" key="1">
    <citation type="submission" date="2016-06" db="EMBL/GenBank/DDBJ databases">
        <authorList>
            <person name="Kjaerup R.B."/>
            <person name="Dalgaard T.S."/>
            <person name="Juul-Madsen H.R."/>
        </authorList>
    </citation>
    <scope>NUCLEOTIDE SEQUENCE [LARGE SCALE GENOMIC DNA]</scope>
    <source>
        <strain evidence="4 5">DSM 43913</strain>
    </source>
</reference>
<proteinExistence type="predicted"/>
<keyword evidence="5" id="KW-1185">Reference proteome</keyword>
<evidence type="ECO:0000313" key="4">
    <source>
        <dbReference type="EMBL" id="SCG15778.1"/>
    </source>
</evidence>
<dbReference type="SMART" id="SM00823">
    <property type="entry name" value="PKS_PP"/>
    <property type="match status" value="1"/>
</dbReference>
<evidence type="ECO:0000259" key="3">
    <source>
        <dbReference type="PROSITE" id="PS50075"/>
    </source>
</evidence>
<dbReference type="InterPro" id="IPR020806">
    <property type="entry name" value="PKS_PP-bd"/>
</dbReference>
<dbReference type="NCBIfam" id="TIGR01733">
    <property type="entry name" value="AA-adenyl-dom"/>
    <property type="match status" value="1"/>
</dbReference>
<dbReference type="Gene3D" id="3.40.50.12780">
    <property type="entry name" value="N-terminal domain of ligase-like"/>
    <property type="match status" value="1"/>
</dbReference>
<dbReference type="InterPro" id="IPR010071">
    <property type="entry name" value="AA_adenyl_dom"/>
</dbReference>
<keyword evidence="2" id="KW-0597">Phosphoprotein</keyword>
<evidence type="ECO:0000256" key="1">
    <source>
        <dbReference type="ARBA" id="ARBA00022450"/>
    </source>
</evidence>
<evidence type="ECO:0000256" key="2">
    <source>
        <dbReference type="ARBA" id="ARBA00022553"/>
    </source>
</evidence>
<dbReference type="EMBL" id="LT607733">
    <property type="protein sequence ID" value="SCG15778.1"/>
    <property type="molecule type" value="Genomic_DNA"/>
</dbReference>
<dbReference type="GO" id="GO:0031177">
    <property type="term" value="F:phosphopantetheine binding"/>
    <property type="evidence" value="ECO:0007669"/>
    <property type="project" value="InterPro"/>
</dbReference>
<dbReference type="GO" id="GO:0005737">
    <property type="term" value="C:cytoplasm"/>
    <property type="evidence" value="ECO:0007669"/>
    <property type="project" value="TreeGrafter"/>
</dbReference>
<name>A0A1C5G7Y2_MICEH</name>
<dbReference type="PANTHER" id="PTHR45527:SF1">
    <property type="entry name" value="FATTY ACID SYNTHASE"/>
    <property type="match status" value="1"/>
</dbReference>
<dbReference type="Pfam" id="PF00550">
    <property type="entry name" value="PP-binding"/>
    <property type="match status" value="1"/>
</dbReference>
<protein>
    <submittedName>
        <fullName evidence="4">Amino acid adenylation domain-containing protein</fullName>
    </submittedName>
</protein>
<dbReference type="Gene3D" id="1.10.1200.10">
    <property type="entry name" value="ACP-like"/>
    <property type="match status" value="1"/>
</dbReference>
<accession>A0A1C5G7Y2</accession>
<dbReference type="FunFam" id="3.40.50.12780:FF:000012">
    <property type="entry name" value="Non-ribosomal peptide synthetase"/>
    <property type="match status" value="1"/>
</dbReference>
<dbReference type="GO" id="GO:0044550">
    <property type="term" value="P:secondary metabolite biosynthetic process"/>
    <property type="evidence" value="ECO:0007669"/>
    <property type="project" value="TreeGrafter"/>
</dbReference>
<dbReference type="InterPro" id="IPR000873">
    <property type="entry name" value="AMP-dep_synth/lig_dom"/>
</dbReference>
<dbReference type="SUPFAM" id="SSF56801">
    <property type="entry name" value="Acetyl-CoA synthetase-like"/>
    <property type="match status" value="1"/>
</dbReference>
<gene>
    <name evidence="4" type="ORF">GA0070610_2021</name>
</gene>
<evidence type="ECO:0000313" key="5">
    <source>
        <dbReference type="Proteomes" id="UP000198251"/>
    </source>
</evidence>
<dbReference type="InterPro" id="IPR020845">
    <property type="entry name" value="AMP-binding_CS"/>
</dbReference>
<dbReference type="PANTHER" id="PTHR45527">
    <property type="entry name" value="NONRIBOSOMAL PEPTIDE SYNTHETASE"/>
    <property type="match status" value="1"/>
</dbReference>
<dbReference type="InterPro" id="IPR042099">
    <property type="entry name" value="ANL_N_sf"/>
</dbReference>
<dbReference type="InterPro" id="IPR009081">
    <property type="entry name" value="PP-bd_ACP"/>
</dbReference>
<dbReference type="PROSITE" id="PS00455">
    <property type="entry name" value="AMP_BINDING"/>
    <property type="match status" value="1"/>
</dbReference>
<feature type="domain" description="Carrier" evidence="3">
    <location>
        <begin position="522"/>
        <end position="597"/>
    </location>
</feature>
<dbReference type="Proteomes" id="UP000198251">
    <property type="component" value="Chromosome I"/>
</dbReference>
<dbReference type="RefSeq" id="WP_088999757.1">
    <property type="nucleotide sequence ID" value="NZ_LT607733.1"/>
</dbReference>